<reference evidence="1" key="1">
    <citation type="journal article" date="2021" name="New Phytol.">
        <title>Evolutionary innovations through gain and loss of genes in the ectomycorrhizal Boletales.</title>
        <authorList>
            <person name="Wu G."/>
            <person name="Miyauchi S."/>
            <person name="Morin E."/>
            <person name="Kuo A."/>
            <person name="Drula E."/>
            <person name="Varga T."/>
            <person name="Kohler A."/>
            <person name="Feng B."/>
            <person name="Cao Y."/>
            <person name="Lipzen A."/>
            <person name="Daum C."/>
            <person name="Hundley H."/>
            <person name="Pangilinan J."/>
            <person name="Johnson J."/>
            <person name="Barry K."/>
            <person name="LaButti K."/>
            <person name="Ng V."/>
            <person name="Ahrendt S."/>
            <person name="Min B."/>
            <person name="Choi I.G."/>
            <person name="Park H."/>
            <person name="Plett J.M."/>
            <person name="Magnuson J."/>
            <person name="Spatafora J.W."/>
            <person name="Nagy L.G."/>
            <person name="Henrissat B."/>
            <person name="Grigoriev I.V."/>
            <person name="Yang Z.L."/>
            <person name="Xu J."/>
            <person name="Martin F.M."/>
        </authorList>
    </citation>
    <scope>NUCLEOTIDE SEQUENCE</scope>
    <source>
        <strain evidence="1">ATCC 28755</strain>
    </source>
</reference>
<accession>A0ACB8AIZ4</accession>
<sequence length="256" mass="28622">MSANFQTTTGSPVLAGAPGSCCITGVKHTGTPMGRTEQIGGMETYVSELPTQKTSRTNIILFFADVFGPMWINNKLVQDFFAVQGFTVLGPDYFFGFGVVNHPKGYDTNGWISTAVKPAWDAFSAWIDAVKKYLNHIPLPVFKSGTENVTYCAVGYCFGGPFVMHLAAEDWITACAMAHPAFLEESHFEKQKEADENFPTESRHRAEAIMAEHKGTYYFQLFSHVNHGFAVRIELECWAKEESARAVKEWFVRFTE</sequence>
<keyword evidence="1" id="KW-0378">Hydrolase</keyword>
<name>A0ACB8AIZ4_9AGAM</name>
<gene>
    <name evidence="1" type="ORF">BJ138DRAFT_1099678</name>
</gene>
<comment type="caution">
    <text evidence="1">The sequence shown here is derived from an EMBL/GenBank/DDBJ whole genome shotgun (WGS) entry which is preliminary data.</text>
</comment>
<protein>
    <submittedName>
        <fullName evidence="1">Dienelactone hydrolase</fullName>
    </submittedName>
</protein>
<evidence type="ECO:0000313" key="1">
    <source>
        <dbReference type="EMBL" id="KAH7913222.1"/>
    </source>
</evidence>
<evidence type="ECO:0000313" key="2">
    <source>
        <dbReference type="Proteomes" id="UP000790377"/>
    </source>
</evidence>
<dbReference type="EMBL" id="MU267635">
    <property type="protein sequence ID" value="KAH7913222.1"/>
    <property type="molecule type" value="Genomic_DNA"/>
</dbReference>
<organism evidence="1 2">
    <name type="scientific">Hygrophoropsis aurantiaca</name>
    <dbReference type="NCBI Taxonomy" id="72124"/>
    <lineage>
        <taxon>Eukaryota</taxon>
        <taxon>Fungi</taxon>
        <taxon>Dikarya</taxon>
        <taxon>Basidiomycota</taxon>
        <taxon>Agaricomycotina</taxon>
        <taxon>Agaricomycetes</taxon>
        <taxon>Agaricomycetidae</taxon>
        <taxon>Boletales</taxon>
        <taxon>Coniophorineae</taxon>
        <taxon>Hygrophoropsidaceae</taxon>
        <taxon>Hygrophoropsis</taxon>
    </lineage>
</organism>
<proteinExistence type="predicted"/>
<dbReference type="Proteomes" id="UP000790377">
    <property type="component" value="Unassembled WGS sequence"/>
</dbReference>
<keyword evidence="2" id="KW-1185">Reference proteome</keyword>